<dbReference type="NCBIfam" id="NF001452">
    <property type="entry name" value="PRK00311.1"/>
    <property type="match status" value="1"/>
</dbReference>
<dbReference type="FunFam" id="3.20.20.60:FF:000003">
    <property type="entry name" value="3-methyl-2-oxobutanoate hydroxymethyltransferase"/>
    <property type="match status" value="1"/>
</dbReference>
<dbReference type="NCBIfam" id="TIGR00222">
    <property type="entry name" value="panB"/>
    <property type="match status" value="1"/>
</dbReference>
<evidence type="ECO:0000313" key="9">
    <source>
        <dbReference type="Proteomes" id="UP001385951"/>
    </source>
</evidence>
<evidence type="ECO:0000313" key="8">
    <source>
        <dbReference type="EMBL" id="KAK7691358.1"/>
    </source>
</evidence>
<evidence type="ECO:0000256" key="1">
    <source>
        <dbReference type="ARBA" id="ARBA00005033"/>
    </source>
</evidence>
<dbReference type="EC" id="2.1.2.11" evidence="3 6"/>
<dbReference type="Proteomes" id="UP001385951">
    <property type="component" value="Unassembled WGS sequence"/>
</dbReference>
<dbReference type="InterPro" id="IPR015813">
    <property type="entry name" value="Pyrv/PenolPyrv_kinase-like_dom"/>
</dbReference>
<dbReference type="GO" id="GO:0000287">
    <property type="term" value="F:magnesium ion binding"/>
    <property type="evidence" value="ECO:0007669"/>
    <property type="project" value="TreeGrafter"/>
</dbReference>
<organism evidence="8 9">
    <name type="scientific">Cerrena zonata</name>
    <dbReference type="NCBI Taxonomy" id="2478898"/>
    <lineage>
        <taxon>Eukaryota</taxon>
        <taxon>Fungi</taxon>
        <taxon>Dikarya</taxon>
        <taxon>Basidiomycota</taxon>
        <taxon>Agaricomycotina</taxon>
        <taxon>Agaricomycetes</taxon>
        <taxon>Polyporales</taxon>
        <taxon>Cerrenaceae</taxon>
        <taxon>Cerrena</taxon>
    </lineage>
</organism>
<dbReference type="GO" id="GO:0005739">
    <property type="term" value="C:mitochondrion"/>
    <property type="evidence" value="ECO:0007669"/>
    <property type="project" value="TreeGrafter"/>
</dbReference>
<comment type="similarity">
    <text evidence="2 6">Belongs to the PanB family.</text>
</comment>
<comment type="pathway">
    <text evidence="1 6">Cofactor biosynthesis; (R)-pantothenate biosynthesis; (R)-pantoate from 3-methyl-2-oxobutanoate: step 1/2.</text>
</comment>
<comment type="catalytic activity">
    <reaction evidence="5 6">
        <text>(6R)-5,10-methylene-5,6,7,8-tetrahydrofolate + 3-methyl-2-oxobutanoate + H2O = 2-dehydropantoate + (6S)-5,6,7,8-tetrahydrofolate</text>
        <dbReference type="Rhea" id="RHEA:11824"/>
        <dbReference type="ChEBI" id="CHEBI:11561"/>
        <dbReference type="ChEBI" id="CHEBI:11851"/>
        <dbReference type="ChEBI" id="CHEBI:15377"/>
        <dbReference type="ChEBI" id="CHEBI:15636"/>
        <dbReference type="ChEBI" id="CHEBI:57453"/>
        <dbReference type="EC" id="2.1.2.11"/>
    </reaction>
</comment>
<name>A0AAW0GCV4_9APHY</name>
<dbReference type="Gene3D" id="3.20.20.60">
    <property type="entry name" value="Phosphoenolpyruvate-binding domains"/>
    <property type="match status" value="1"/>
</dbReference>
<dbReference type="PANTHER" id="PTHR20881">
    <property type="entry name" value="3-METHYL-2-OXOBUTANOATE HYDROXYMETHYLTRANSFERASE"/>
    <property type="match status" value="1"/>
</dbReference>
<keyword evidence="9" id="KW-1185">Reference proteome</keyword>
<dbReference type="GO" id="GO:0003864">
    <property type="term" value="F:3-methyl-2-oxobutanoate hydroxymethyltransferase activity"/>
    <property type="evidence" value="ECO:0007669"/>
    <property type="project" value="UniProtKB-EC"/>
</dbReference>
<dbReference type="EMBL" id="JASBNA010000005">
    <property type="protein sequence ID" value="KAK7691358.1"/>
    <property type="molecule type" value="Genomic_DNA"/>
</dbReference>
<comment type="function">
    <text evidence="6">Catalyzes the reversible reaction in which hydroxymethyl group from 5,10-methylenetetrahydrofolate is transferred onto alpha-ketoisovalerate to form ketopantoate.</text>
</comment>
<dbReference type="InterPro" id="IPR003700">
    <property type="entry name" value="Pantoate_hydroxy_MeTrfase"/>
</dbReference>
<keyword evidence="6" id="KW-0566">Pantothenate biosynthesis</keyword>
<dbReference type="AlphaFoldDB" id="A0AAW0GCV4"/>
<feature type="compositionally biased region" description="Polar residues" evidence="7">
    <location>
        <begin position="337"/>
        <end position="350"/>
    </location>
</feature>
<evidence type="ECO:0000256" key="4">
    <source>
        <dbReference type="ARBA" id="ARBA00022679"/>
    </source>
</evidence>
<evidence type="ECO:0000256" key="6">
    <source>
        <dbReference type="RuleBase" id="RU362100"/>
    </source>
</evidence>
<dbReference type="GO" id="GO:0015940">
    <property type="term" value="P:pantothenate biosynthetic process"/>
    <property type="evidence" value="ECO:0007669"/>
    <property type="project" value="UniProtKB-KW"/>
</dbReference>
<proteinExistence type="inferred from homology"/>
<keyword evidence="4 6" id="KW-0808">Transferase</keyword>
<comment type="caution">
    <text evidence="8">The sequence shown here is derived from an EMBL/GenBank/DDBJ whole genome shotgun (WGS) entry which is preliminary data.</text>
</comment>
<evidence type="ECO:0000256" key="2">
    <source>
        <dbReference type="ARBA" id="ARBA00008676"/>
    </source>
</evidence>
<dbReference type="CDD" id="cd06557">
    <property type="entry name" value="KPHMT-like"/>
    <property type="match status" value="1"/>
</dbReference>
<protein>
    <recommendedName>
        <fullName evidence="3 6">3-methyl-2-oxobutanoate hydroxymethyltransferase</fullName>
        <ecNumber evidence="3 6">2.1.2.11</ecNumber>
    </recommendedName>
</protein>
<sequence>MQRMKAITGRCMSSHNAANKSPLRAKMTLPMIRQLYKDGKPITMLTAYDFPTGRLCESSDVDITLVGDSLAQVCLGYDSTVQLTLDEMIHHCRAVGRGSKSPLLLADMPFGTYFSPEEAIRNAARLMREGGVEGVKLEGGAEVIETVKRLTSYGIPVMGHVGLMPQRHVASGGYHVQGRNAKSARTIFHAAVHLERAGAFAIVVEAIPAVIATSIAKRVQNIPVIGIGAGNGVDGQVLVVSDVLGISQEPPKFSRQFARVGEIAQTAIGSYATAVRNKDFPRQAETFSISREQLLGFYQQTGQFQTRSKAEGSSSLDRPSTEEPAAEESLNRDTAAVESSNEEAATNNLSEEIDPRDEDPMVHLRSLFNKHKHTS</sequence>
<accession>A0AAW0GCV4</accession>
<evidence type="ECO:0000256" key="3">
    <source>
        <dbReference type="ARBA" id="ARBA00012618"/>
    </source>
</evidence>
<dbReference type="HAMAP" id="MF_00156">
    <property type="entry name" value="PanB"/>
    <property type="match status" value="1"/>
</dbReference>
<dbReference type="SUPFAM" id="SSF51621">
    <property type="entry name" value="Phosphoenolpyruvate/pyruvate domain"/>
    <property type="match status" value="1"/>
</dbReference>
<feature type="compositionally biased region" description="Polar residues" evidence="7">
    <location>
        <begin position="306"/>
        <end position="318"/>
    </location>
</feature>
<evidence type="ECO:0000256" key="7">
    <source>
        <dbReference type="SAM" id="MobiDB-lite"/>
    </source>
</evidence>
<gene>
    <name evidence="8" type="ORF">QCA50_004755</name>
</gene>
<dbReference type="Pfam" id="PF02548">
    <property type="entry name" value="Pantoate_transf"/>
    <property type="match status" value="1"/>
</dbReference>
<dbReference type="InterPro" id="IPR040442">
    <property type="entry name" value="Pyrv_kinase-like_dom_sf"/>
</dbReference>
<feature type="region of interest" description="Disordered" evidence="7">
    <location>
        <begin position="306"/>
        <end position="362"/>
    </location>
</feature>
<evidence type="ECO:0000256" key="5">
    <source>
        <dbReference type="ARBA" id="ARBA00049172"/>
    </source>
</evidence>
<dbReference type="PANTHER" id="PTHR20881:SF0">
    <property type="entry name" value="3-METHYL-2-OXOBUTANOATE HYDROXYMETHYLTRANSFERASE"/>
    <property type="match status" value="1"/>
</dbReference>
<reference evidence="8 9" key="1">
    <citation type="submission" date="2022-09" db="EMBL/GenBank/DDBJ databases">
        <authorList>
            <person name="Palmer J.M."/>
        </authorList>
    </citation>
    <scope>NUCLEOTIDE SEQUENCE [LARGE SCALE GENOMIC DNA]</scope>
    <source>
        <strain evidence="8 9">DSM 7382</strain>
    </source>
</reference>